<dbReference type="InterPro" id="IPR011008">
    <property type="entry name" value="Dimeric_a/b-barrel"/>
</dbReference>
<keyword evidence="6" id="KW-1185">Reference proteome</keyword>
<dbReference type="InterPro" id="IPR019888">
    <property type="entry name" value="Tscrpt_reg_AsnC-like"/>
</dbReference>
<keyword evidence="3" id="KW-0804">Transcription</keyword>
<dbReference type="Pfam" id="PF01037">
    <property type="entry name" value="AsnC_trans_reg"/>
    <property type="match status" value="1"/>
</dbReference>
<protein>
    <submittedName>
        <fullName evidence="5">Lrp/AsnC family transcriptional regulator</fullName>
    </submittedName>
</protein>
<keyword evidence="1" id="KW-0805">Transcription regulation</keyword>
<evidence type="ECO:0000256" key="2">
    <source>
        <dbReference type="ARBA" id="ARBA00023125"/>
    </source>
</evidence>
<dbReference type="InterPro" id="IPR019887">
    <property type="entry name" value="Tscrpt_reg_AsnC/Lrp_C"/>
</dbReference>
<dbReference type="InterPro" id="IPR036390">
    <property type="entry name" value="WH_DNA-bd_sf"/>
</dbReference>
<gene>
    <name evidence="5" type="ORF">ACFFIC_15730</name>
</gene>
<dbReference type="Gene3D" id="3.30.70.920">
    <property type="match status" value="1"/>
</dbReference>
<dbReference type="SMART" id="SM00344">
    <property type="entry name" value="HTH_ASNC"/>
    <property type="match status" value="1"/>
</dbReference>
<dbReference type="PROSITE" id="PS50956">
    <property type="entry name" value="HTH_ASNC_2"/>
    <property type="match status" value="1"/>
</dbReference>
<feature type="domain" description="HTH asnC-type" evidence="4">
    <location>
        <begin position="7"/>
        <end position="68"/>
    </location>
</feature>
<organism evidence="5 6">
    <name type="scientific">Muricoccus vinaceus</name>
    <dbReference type="NCBI Taxonomy" id="424704"/>
    <lineage>
        <taxon>Bacteria</taxon>
        <taxon>Pseudomonadati</taxon>
        <taxon>Pseudomonadota</taxon>
        <taxon>Alphaproteobacteria</taxon>
        <taxon>Acetobacterales</taxon>
        <taxon>Roseomonadaceae</taxon>
        <taxon>Muricoccus</taxon>
    </lineage>
</organism>
<dbReference type="PANTHER" id="PTHR30154:SF46">
    <property type="entry name" value="TRANSCRIPTIONAL REGULATORY PROTEIN"/>
    <property type="match status" value="1"/>
</dbReference>
<dbReference type="EMBL" id="JBHLVZ010000043">
    <property type="protein sequence ID" value="MFC0386988.1"/>
    <property type="molecule type" value="Genomic_DNA"/>
</dbReference>
<dbReference type="InterPro" id="IPR036388">
    <property type="entry name" value="WH-like_DNA-bd_sf"/>
</dbReference>
<evidence type="ECO:0000313" key="5">
    <source>
        <dbReference type="EMBL" id="MFC0386988.1"/>
    </source>
</evidence>
<evidence type="ECO:0000313" key="6">
    <source>
        <dbReference type="Proteomes" id="UP001589789"/>
    </source>
</evidence>
<dbReference type="Pfam" id="PF13404">
    <property type="entry name" value="HTH_AsnC-type"/>
    <property type="match status" value="1"/>
</dbReference>
<sequence length="162" mass="17777">MHDALDLDATDLRLLAALQEDGRLTNQQIGERIGLSPSQCSRRRLALEAAGAIRGYRAELAAGPLGLRLLVFVTVTLSTHSRDNAQRFRELVSRMDEVQEAYALTGDADYLLKAVVPELKDLSALVNDVLLPHESVARVRSAIVLDRLKESGRLPLAALRRG</sequence>
<dbReference type="PRINTS" id="PR00033">
    <property type="entry name" value="HTHASNC"/>
</dbReference>
<dbReference type="Gene3D" id="1.10.10.10">
    <property type="entry name" value="Winged helix-like DNA-binding domain superfamily/Winged helix DNA-binding domain"/>
    <property type="match status" value="1"/>
</dbReference>
<dbReference type="RefSeq" id="WP_377051991.1">
    <property type="nucleotide sequence ID" value="NZ_JBHLVZ010000043.1"/>
</dbReference>
<keyword evidence="2" id="KW-0238">DNA-binding</keyword>
<name>A0ABV6ITP9_9PROT</name>
<dbReference type="SUPFAM" id="SSF46785">
    <property type="entry name" value="Winged helix' DNA-binding domain"/>
    <property type="match status" value="1"/>
</dbReference>
<dbReference type="Proteomes" id="UP001589789">
    <property type="component" value="Unassembled WGS sequence"/>
</dbReference>
<evidence type="ECO:0000256" key="1">
    <source>
        <dbReference type="ARBA" id="ARBA00023015"/>
    </source>
</evidence>
<dbReference type="InterPro" id="IPR000485">
    <property type="entry name" value="AsnC-type_HTH_dom"/>
</dbReference>
<dbReference type="SUPFAM" id="SSF54909">
    <property type="entry name" value="Dimeric alpha+beta barrel"/>
    <property type="match status" value="1"/>
</dbReference>
<evidence type="ECO:0000259" key="4">
    <source>
        <dbReference type="PROSITE" id="PS50956"/>
    </source>
</evidence>
<proteinExistence type="predicted"/>
<reference evidence="5 6" key="1">
    <citation type="submission" date="2024-09" db="EMBL/GenBank/DDBJ databases">
        <authorList>
            <person name="Sun Q."/>
            <person name="Mori K."/>
        </authorList>
    </citation>
    <scope>NUCLEOTIDE SEQUENCE [LARGE SCALE GENOMIC DNA]</scope>
    <source>
        <strain evidence="5 6">CCM 7468</strain>
    </source>
</reference>
<evidence type="ECO:0000256" key="3">
    <source>
        <dbReference type="ARBA" id="ARBA00023163"/>
    </source>
</evidence>
<comment type="caution">
    <text evidence="5">The sequence shown here is derived from an EMBL/GenBank/DDBJ whole genome shotgun (WGS) entry which is preliminary data.</text>
</comment>
<dbReference type="PANTHER" id="PTHR30154">
    <property type="entry name" value="LEUCINE-RESPONSIVE REGULATORY PROTEIN"/>
    <property type="match status" value="1"/>
</dbReference>
<accession>A0ABV6ITP9</accession>